<feature type="compositionally biased region" description="Low complexity" evidence="17">
    <location>
        <begin position="2695"/>
        <end position="2730"/>
    </location>
</feature>
<feature type="region of interest" description="Disordered" evidence="17">
    <location>
        <begin position="1"/>
        <end position="123"/>
    </location>
</feature>
<dbReference type="GO" id="GO:0016787">
    <property type="term" value="F:hydrolase activity"/>
    <property type="evidence" value="ECO:0007669"/>
    <property type="project" value="UniProtKB-KW"/>
</dbReference>
<feature type="region of interest" description="Disordered" evidence="17">
    <location>
        <begin position="3161"/>
        <end position="3189"/>
    </location>
</feature>
<dbReference type="SUPFAM" id="SSF56112">
    <property type="entry name" value="Protein kinase-like (PK-like)"/>
    <property type="match status" value="1"/>
</dbReference>
<dbReference type="InterPro" id="IPR000719">
    <property type="entry name" value="Prot_kinase_dom"/>
</dbReference>
<comment type="similarity">
    <text evidence="3">Belongs to the protein kinase superfamily. AGC Ser/Thr protein kinase family.</text>
</comment>
<keyword evidence="10" id="KW-0833">Ubl conjugation pathway</keyword>
<feature type="compositionally biased region" description="Low complexity" evidence="17">
    <location>
        <begin position="2671"/>
        <end position="2687"/>
    </location>
</feature>
<evidence type="ECO:0000256" key="4">
    <source>
        <dbReference type="ARBA" id="ARBA00022527"/>
    </source>
</evidence>
<keyword evidence="7" id="KW-0808">Transferase</keyword>
<comment type="catalytic activity">
    <reaction evidence="14">
        <text>L-threonyl-[protein] + ATP = O-phospho-L-threonyl-[protein] + ADP + H(+)</text>
        <dbReference type="Rhea" id="RHEA:46608"/>
        <dbReference type="Rhea" id="RHEA-COMP:11060"/>
        <dbReference type="Rhea" id="RHEA-COMP:11605"/>
        <dbReference type="ChEBI" id="CHEBI:15378"/>
        <dbReference type="ChEBI" id="CHEBI:30013"/>
        <dbReference type="ChEBI" id="CHEBI:30616"/>
        <dbReference type="ChEBI" id="CHEBI:61977"/>
        <dbReference type="ChEBI" id="CHEBI:456216"/>
        <dbReference type="EC" id="2.7.11.1"/>
    </reaction>
</comment>
<keyword evidence="4" id="KW-0723">Serine/threonine-protein kinase</keyword>
<feature type="compositionally biased region" description="Low complexity" evidence="17">
    <location>
        <begin position="50"/>
        <end position="87"/>
    </location>
</feature>
<feature type="non-terminal residue" evidence="22">
    <location>
        <position position="3236"/>
    </location>
</feature>
<evidence type="ECO:0000256" key="10">
    <source>
        <dbReference type="ARBA" id="ARBA00022786"/>
    </source>
</evidence>
<dbReference type="Gene3D" id="3.90.70.10">
    <property type="entry name" value="Cysteine proteinases"/>
    <property type="match status" value="1"/>
</dbReference>
<feature type="domain" description="Protein kinase" evidence="18">
    <location>
        <begin position="2834"/>
        <end position="3137"/>
    </location>
</feature>
<dbReference type="Pfam" id="PF25010">
    <property type="entry name" value="ARM_UBP24_USP9X-Y"/>
    <property type="match status" value="1"/>
</dbReference>
<dbReference type="PROSITE" id="PS00973">
    <property type="entry name" value="USP_2"/>
    <property type="match status" value="1"/>
</dbReference>
<dbReference type="Gene3D" id="1.10.510.10">
    <property type="entry name" value="Transferase(Phosphotransferase) domain 1"/>
    <property type="match status" value="1"/>
</dbReference>
<keyword evidence="8 16" id="KW-0547">Nucleotide-binding</keyword>
<dbReference type="CDD" id="cd21778">
    <property type="entry name" value="MobB_LATS1"/>
    <property type="match status" value="1"/>
</dbReference>
<dbReference type="Gene3D" id="3.30.200.20">
    <property type="entry name" value="Phosphorylase Kinase, domain 1"/>
    <property type="match status" value="1"/>
</dbReference>
<dbReference type="InterPro" id="IPR001394">
    <property type="entry name" value="Peptidase_C19_UCH"/>
</dbReference>
<dbReference type="SMART" id="SM00220">
    <property type="entry name" value="S_TKc"/>
    <property type="match status" value="1"/>
</dbReference>
<dbReference type="CDD" id="cd05598">
    <property type="entry name" value="STKc_LATS"/>
    <property type="match status" value="1"/>
</dbReference>
<dbReference type="InterPro" id="IPR011009">
    <property type="entry name" value="Kinase-like_dom_sf"/>
</dbReference>
<dbReference type="InterPro" id="IPR055176">
    <property type="entry name" value="UBP24/USP9X/USP9Y_UBL"/>
</dbReference>
<feature type="compositionally biased region" description="Low complexity" evidence="17">
    <location>
        <begin position="99"/>
        <end position="114"/>
    </location>
</feature>
<reference evidence="22" key="1">
    <citation type="submission" date="2025-08" db="UniProtKB">
        <authorList>
            <consortium name="RefSeq"/>
        </authorList>
    </citation>
    <scope>IDENTIFICATION</scope>
</reference>
<feature type="region of interest" description="Disordered" evidence="17">
    <location>
        <begin position="2531"/>
        <end position="2758"/>
    </location>
</feature>
<evidence type="ECO:0000259" key="19">
    <source>
        <dbReference type="PROSITE" id="PS50235"/>
    </source>
</evidence>
<dbReference type="Pfam" id="PF00443">
    <property type="entry name" value="UCH"/>
    <property type="match status" value="1"/>
</dbReference>
<dbReference type="InterPro" id="IPR008271">
    <property type="entry name" value="Ser/Thr_kinase_AS"/>
</dbReference>
<dbReference type="SUPFAM" id="SSF54001">
    <property type="entry name" value="Cysteine proteinases"/>
    <property type="match status" value="1"/>
</dbReference>
<dbReference type="PROSITE" id="PS00972">
    <property type="entry name" value="USP_1"/>
    <property type="match status" value="1"/>
</dbReference>
<dbReference type="Pfam" id="PF12030">
    <property type="entry name" value="DUF3517"/>
    <property type="match status" value="1"/>
</dbReference>
<dbReference type="PROSITE" id="PS00108">
    <property type="entry name" value="PROTEIN_KINASE_ST"/>
    <property type="match status" value="1"/>
</dbReference>
<dbReference type="Proteomes" id="UP000694888">
    <property type="component" value="Unplaced"/>
</dbReference>
<feature type="compositionally biased region" description="Low complexity" evidence="17">
    <location>
        <begin position="1032"/>
        <end position="1042"/>
    </location>
</feature>
<keyword evidence="21" id="KW-1185">Reference proteome</keyword>
<dbReference type="Pfam" id="PF00069">
    <property type="entry name" value="Pkinase"/>
    <property type="match status" value="2"/>
</dbReference>
<keyword evidence="5" id="KW-0597">Phosphoprotein</keyword>
<feature type="compositionally biased region" description="Polar residues" evidence="17">
    <location>
        <begin position="2635"/>
        <end position="2656"/>
    </location>
</feature>
<sequence length="3236" mass="365425">MTIKMRPGSAGGDSPQENASTQPGSQQQLLQQQTTTTTTAPSTPPGQGGAPPAAVTQTTNSTTVSSSVDTALTTSSTTTTTTTSTAVPAPGEEVNGRTSSPAPSAATAGGEAAAQGGGDAEPEFPMLELSRLDEMINRPRWVVPVLPKGELEVLLDAATRLSKEGVDTRSEACQRFFREGLTVSFTKILTDEAVSGWKYEIHKCILKNAEKLIELCVHKLSQDWFPLLDLLSMVLNPTCKFHSYNATRQSETVPSGTQPAEDALFARPPDHRTPKGWLVDLVNRFGSLDGFRILLDRFFKGPALSVPVVASLVKPFGLCSEVLTPHTIEKYFMPIVDVVPKFLDKLTDEELKKESKNEAKNDALSSIIKALKQLVNRLPNQEETTKSLEIFRLKMILRLLQISSFNGKMNALNEVNKVITNVSFQASSRHSSLDEDEWLTADKMAEWIQQNNVLSIVLRDSLHQPQYVEKLEKILRFMIKERALTMDDLDRLWDAQSGKHDAIVKNVHDLLAKLAWDFSPEQLDHLFECFQGSWHHASKKQREKLLELIRRLAEDDKEGVMAHKVLTLLWNLAHSDDVPTDIMDQALSAHYKILDYSCSQDRDAQKLQWISKFVEELKNDQWVLPALKQIKEICTLFPEAPQNFPHSQRGAHMYYRNNVIGQLQSQHSIVMLVSQNLSAYMNKQRAYADAHPNEDPTNILPDGRFNHNVQVTERLRFLRFLLKDGQLWLCETQAGQIWNCLAGNAIYISDREACFKWFAKLMGEEPDLDPEITRDFFERNILQLNPDLLTENGMNCFERFFKQVNLKENKLIAKRRGGYLMDDIELIGYDYLWKVVLWSPDEVAEKAVTLLKDIFTNLGPRLQQKQVAIHEDLITSCIDRLKAAYDTVSVLGRDHDAASKERVLQETARMVRVLTVLKEYLSECDEAHREERTILPLSRACRGKLMMLKVRFPSQNRQWDDVEIWSHSNETVGQVRRHILQQVKAGPNIKVELYVNAEQIDASEDKKLISQIPLRDKMTLTGKLVPVGGIMPSSPDSSSDSSVGSPHNQYDGPNHEAESALPGVLMSQKAQYSQFLFHLSDLGCQLQEPRLRDTARAVLKIMPADAHTVKKFSDICADGANAERGMSAALEAMFFNSSTTQTLYNIEVCYALLMPSLDPMCEEAFEFQCNFVLSGGIQLAINMLTKNNFMPSADLPSRKAAYHTVLKMSKMMLTVLGYARIQIVVEACNSESPVSAREHEEAVALQQVLLHIPIPESEFSMRHVASRLGGQLGEQAVGVSPDLNTVKSIMKIAWSASACCFHLLHASYDDIHGTFDKPKEAVPSDCEDILVAREGLENLTVCVALSPPTLDALDKENAWKDFIIDLLLLCRTSRSIRTCASEQFFQMFSRCSVNPRNIKWLVTLLFTKLENTVKENARQSHEYFTLLCKLLNHASKEGLMTVEPQLNNEITWLMEVRNQCLKCGETLVEDALLEGRMCITKELLAFQTSERKHQIGCKNGGAELIRILVEDFIFPASKLVTQCRKKEAEFPAEQAVPVCSSPHTVVAAYDLLVALCMDCVHNLQFLSLMIIDMYYTDNQAVMDWEYVPLVGPRPSRGFVGLKNAGATCYMNSVLQQLFMIEPVRMGILAVEGAADNVEEEMLLIEKESNSGNSDKDNPMEEDSSKDDDSGRVQSKDDERKAYNMGVLRQIQVIFGHLAASKLQYFVPRGFWKHFKLWGEPVNLREQHDALEFFNSLVDSLDEALKVLDQPSILAQVMGGSFADQKICKDCPHRYQREEAFTTLNVDIRNHANLFESLEQYVKGDLLEGENAYHCEKCNKKVDTVKRLVIRKLPKILAIQLKRFDYDWERECAIKFNDYFEFPRELNMEPYTVQGLAKLEGEIIDEFDAAQSTKYRLVGVLVHSGQASGGHYYSYILHRGPNEPSPKWYKFDDGDVTDCKMEDEEEMKNQCFGGEYLGEVYDPMLKRSAIRRQKRWWNAYILFYERIDEVSEEELSKDIKSLSLSNSTPSVKMPQAIEKVVRRGNIRFMHEKSQFSVEYFNFMKKLVVCNQYIINQAIAEAKVNAEVEKISLISTELASKFLFNVGFKTKKSLRGPAGEWSEALHIHLRTSKNVRSWFAFHVIFKNPNILTEYLLECPSSEVRVTFVKIFVILTSLTLTDGPCPTISTVADLPSLPGNFQQADPSGTLSDHLLTAALSLLKKDISEHGRHLQQYFHLFLMYLNMNPSTEINLKIKMQLLKLRVPAQFMLVALDEGPGPPIKYQHAELSKLYSVVSQLVRCCDVSQRCHSSISGQPPLPNPHGDPLCGKPLMTIQAQVAEVLYGRNVYVKKIIEEANTVDETAKLLKYCSWENPHFSFVVLGELLWQVAYSYTYELRPHMDLLLQMLLLEDSWQTHRIHNALKGIPDERDGLFDTIQRSKNHYQKRAYQCIKLMVSLFTHCAPAATILQTNGDIKRKWSWAIDWLNDEMERRSYPCNTQYTAYNNWSPPAQSNETSNGYFLERSQSARMTLAKAYELCPDDEQEETEIAEDQDIHGPDEMGGHLSYKVQPSHTDYPGPPASGPSSSSQHQGGGGPAAVPSSTSPPQPQHQQQQQQIAALQGLTSMLPPPSHLAGSFPQIPPSSSSSSPSPSSPGAPFTSNGPSSLLATIQGSPSNNASGKHAANTLTPPSPGGSPNLPGPQVINSTPPSETDETDTDTSSVGHASSSNPNNNGNNNNGNSSSNNNKGLSSNSAQEKHRCMSPLPERRSDARERDSLRRDTKVRMYSPQAFKFYMEQHVENVLKSHSQRMNRRLQLEKEMAKVNLSEEAARQMRKMLHQKESNYIRLKRAKMESSMFEKITTLGVGAFGEVALVRKKDVGSLYAMKTLKKANVIKRNQVAHVKAERDILAEADNEWVVKLYYSFQDRDNLYFVMDYVPGGDLMGLLIRREILEEPLAQFYIAELVLAIESVHRMGFIHRDIKPDNILIDSDGHIKLTDFGLCTGFRWTHNSKYYQKDGSHARQDSMEVNCQLDDQCRCEILKPLEQRRQREQKRCLAHSLVGTPNYIAPEVLRRLGYTKACDWWSVGVILYEMVIGQPPFYASTPMETQYKVINWKDTLTIHPKANISPAAAELIQQLLQGPESRLGRNGATEVKEHPFFSGINFDGLRRQQAPVKPTIRYLTDTSNFDPVDPDKLRTNDSEGSKKIDSKLENGKHPEHAFFEFTFRRFFDDGGHPCSMPSTNQEQQQSQQQQQQQQQQ</sequence>
<keyword evidence="9" id="KW-0418">Kinase</keyword>
<dbReference type="InterPro" id="IPR018200">
    <property type="entry name" value="USP_CS"/>
</dbReference>
<keyword evidence="11 22" id="KW-0378">Hydrolase</keyword>
<dbReference type="SMART" id="SM00133">
    <property type="entry name" value="S_TK_X"/>
    <property type="match status" value="1"/>
</dbReference>
<evidence type="ECO:0000256" key="7">
    <source>
        <dbReference type="ARBA" id="ARBA00022679"/>
    </source>
</evidence>
<evidence type="ECO:0000256" key="13">
    <source>
        <dbReference type="ARBA" id="ARBA00022840"/>
    </source>
</evidence>
<dbReference type="InterPro" id="IPR056850">
    <property type="entry name" value="ARM_UBP34_24_USP9X_Y"/>
</dbReference>
<evidence type="ECO:0000256" key="3">
    <source>
        <dbReference type="ARBA" id="ARBA00009903"/>
    </source>
</evidence>
<dbReference type="RefSeq" id="XP_012945538.1">
    <property type="nucleotide sequence ID" value="XM_013090084.2"/>
</dbReference>
<dbReference type="Pfam" id="PF22900">
    <property type="entry name" value="UCH_UBL1"/>
    <property type="match status" value="1"/>
</dbReference>
<evidence type="ECO:0000256" key="6">
    <source>
        <dbReference type="ARBA" id="ARBA00022670"/>
    </source>
</evidence>
<dbReference type="PANTHER" id="PTHR24356">
    <property type="entry name" value="SERINE/THREONINE-PROTEIN KINASE"/>
    <property type="match status" value="1"/>
</dbReference>
<evidence type="ECO:0000313" key="21">
    <source>
        <dbReference type="Proteomes" id="UP000694888"/>
    </source>
</evidence>
<dbReference type="InterPro" id="IPR049761">
    <property type="entry name" value="LATS1-like_MobB"/>
</dbReference>
<dbReference type="PROSITE" id="PS50235">
    <property type="entry name" value="USP_3"/>
    <property type="match status" value="1"/>
</dbReference>
<feature type="compositionally biased region" description="Basic and acidic residues" evidence="17">
    <location>
        <begin position="1666"/>
        <end position="1677"/>
    </location>
</feature>
<dbReference type="PROSITE" id="PS51285">
    <property type="entry name" value="AGC_KINASE_CTER"/>
    <property type="match status" value="1"/>
</dbReference>
<proteinExistence type="inferred from homology"/>
<dbReference type="InterPro" id="IPR050236">
    <property type="entry name" value="Ser_Thr_kinase_AGC"/>
</dbReference>
<dbReference type="InterPro" id="IPR016024">
    <property type="entry name" value="ARM-type_fold"/>
</dbReference>
<evidence type="ECO:0000256" key="15">
    <source>
        <dbReference type="ARBA" id="ARBA00048679"/>
    </source>
</evidence>
<gene>
    <name evidence="22" type="primary">LOC101857458</name>
</gene>
<evidence type="ECO:0000256" key="16">
    <source>
        <dbReference type="PROSITE-ProRule" id="PRU10141"/>
    </source>
</evidence>
<evidence type="ECO:0000259" key="20">
    <source>
        <dbReference type="PROSITE" id="PS51285"/>
    </source>
</evidence>
<evidence type="ECO:0000259" key="18">
    <source>
        <dbReference type="PROSITE" id="PS50011"/>
    </source>
</evidence>
<keyword evidence="13 16" id="KW-0067">ATP-binding</keyword>
<dbReference type="InterPro" id="IPR028889">
    <property type="entry name" value="USP"/>
</dbReference>
<dbReference type="InterPro" id="IPR017441">
    <property type="entry name" value="Protein_kinase_ATP_BS"/>
</dbReference>
<evidence type="ECO:0000313" key="22">
    <source>
        <dbReference type="RefSeq" id="XP_012945538.1"/>
    </source>
</evidence>
<name>A0ABM1ADD7_APLCA</name>
<evidence type="ECO:0000256" key="1">
    <source>
        <dbReference type="ARBA" id="ARBA00000707"/>
    </source>
</evidence>
<protein>
    <submittedName>
        <fullName evidence="22">Probable ubiquitin carboxyl-terminal hydrolase FAF-X</fullName>
    </submittedName>
</protein>
<evidence type="ECO:0000256" key="12">
    <source>
        <dbReference type="ARBA" id="ARBA00022807"/>
    </source>
</evidence>
<dbReference type="PROSITE" id="PS00107">
    <property type="entry name" value="PROTEIN_KINASE_ATP"/>
    <property type="match status" value="1"/>
</dbReference>
<feature type="region of interest" description="Disordered" evidence="17">
    <location>
        <begin position="1026"/>
        <end position="1058"/>
    </location>
</feature>
<feature type="region of interest" description="Disordered" evidence="17">
    <location>
        <begin position="1646"/>
        <end position="1677"/>
    </location>
</feature>
<dbReference type="PROSITE" id="PS50011">
    <property type="entry name" value="PROTEIN_KINASE_DOM"/>
    <property type="match status" value="1"/>
</dbReference>
<accession>A0ABM1ADD7</accession>
<feature type="compositionally biased region" description="Basic and acidic residues" evidence="17">
    <location>
        <begin position="2732"/>
        <end position="2758"/>
    </location>
</feature>
<dbReference type="InterPro" id="IPR021905">
    <property type="entry name" value="DUF3517"/>
</dbReference>
<dbReference type="InterPro" id="IPR038765">
    <property type="entry name" value="Papain-like_cys_pep_sf"/>
</dbReference>
<evidence type="ECO:0000256" key="11">
    <source>
        <dbReference type="ARBA" id="ARBA00022801"/>
    </source>
</evidence>
<keyword evidence="6" id="KW-0645">Protease</keyword>
<organism evidence="21 22">
    <name type="scientific">Aplysia californica</name>
    <name type="common">California sea hare</name>
    <dbReference type="NCBI Taxonomy" id="6500"/>
    <lineage>
        <taxon>Eukaryota</taxon>
        <taxon>Metazoa</taxon>
        <taxon>Spiralia</taxon>
        <taxon>Lophotrochozoa</taxon>
        <taxon>Mollusca</taxon>
        <taxon>Gastropoda</taxon>
        <taxon>Heterobranchia</taxon>
        <taxon>Euthyneura</taxon>
        <taxon>Tectipleura</taxon>
        <taxon>Aplysiida</taxon>
        <taxon>Aplysioidea</taxon>
        <taxon>Aplysiidae</taxon>
        <taxon>Aplysia</taxon>
    </lineage>
</organism>
<feature type="binding site" evidence="16">
    <location>
        <position position="2863"/>
    </location>
    <ligand>
        <name>ATP</name>
        <dbReference type="ChEBI" id="CHEBI:30616"/>
    </ligand>
</feature>
<comment type="similarity">
    <text evidence="2">Belongs to the peptidase C19 family.</text>
</comment>
<feature type="compositionally biased region" description="Low complexity" evidence="17">
    <location>
        <begin position="2586"/>
        <end position="2599"/>
    </location>
</feature>
<feature type="compositionally biased region" description="Basic and acidic residues" evidence="17">
    <location>
        <begin position="3169"/>
        <end position="3189"/>
    </location>
</feature>
<evidence type="ECO:0000256" key="14">
    <source>
        <dbReference type="ARBA" id="ARBA00047899"/>
    </source>
</evidence>
<dbReference type="GeneID" id="101857458"/>
<keyword evidence="12" id="KW-0788">Thiol protease</keyword>
<evidence type="ECO:0000256" key="17">
    <source>
        <dbReference type="SAM" id="MobiDB-lite"/>
    </source>
</evidence>
<feature type="compositionally biased region" description="Low complexity" evidence="17">
    <location>
        <begin position="21"/>
        <end position="41"/>
    </location>
</feature>
<feature type="domain" description="AGC-kinase C-terminal" evidence="20">
    <location>
        <begin position="3138"/>
        <end position="3213"/>
    </location>
</feature>
<feature type="compositionally biased region" description="Low complexity" evidence="17">
    <location>
        <begin position="3221"/>
        <end position="3236"/>
    </location>
</feature>
<feature type="domain" description="USP" evidence="19">
    <location>
        <begin position="1599"/>
        <end position="1986"/>
    </location>
</feature>
<evidence type="ECO:0000256" key="5">
    <source>
        <dbReference type="ARBA" id="ARBA00022553"/>
    </source>
</evidence>
<comment type="catalytic activity">
    <reaction evidence="1">
        <text>Thiol-dependent hydrolysis of ester, thioester, amide, peptide and isopeptide bonds formed by the C-terminal Gly of ubiquitin (a 76-residue protein attached to proteins as an intracellular targeting signal).</text>
        <dbReference type="EC" id="3.4.19.12"/>
    </reaction>
</comment>
<evidence type="ECO:0000256" key="9">
    <source>
        <dbReference type="ARBA" id="ARBA00022777"/>
    </source>
</evidence>
<feature type="compositionally biased region" description="Basic and acidic residues" evidence="17">
    <location>
        <begin position="1646"/>
        <end position="1658"/>
    </location>
</feature>
<evidence type="ECO:0000256" key="8">
    <source>
        <dbReference type="ARBA" id="ARBA00022741"/>
    </source>
</evidence>
<feature type="region of interest" description="Disordered" evidence="17">
    <location>
        <begin position="3209"/>
        <end position="3236"/>
    </location>
</feature>
<dbReference type="InterPro" id="IPR000961">
    <property type="entry name" value="AGC-kinase_C"/>
</dbReference>
<dbReference type="PANTHER" id="PTHR24356:SF418">
    <property type="entry name" value="SERINE_THREONINE-PROTEIN KINASE WARTS"/>
    <property type="match status" value="1"/>
</dbReference>
<comment type="catalytic activity">
    <reaction evidence="15">
        <text>L-seryl-[protein] + ATP = O-phospho-L-seryl-[protein] + ADP + H(+)</text>
        <dbReference type="Rhea" id="RHEA:17989"/>
        <dbReference type="Rhea" id="RHEA-COMP:9863"/>
        <dbReference type="Rhea" id="RHEA-COMP:11604"/>
        <dbReference type="ChEBI" id="CHEBI:15378"/>
        <dbReference type="ChEBI" id="CHEBI:29999"/>
        <dbReference type="ChEBI" id="CHEBI:30616"/>
        <dbReference type="ChEBI" id="CHEBI:83421"/>
        <dbReference type="ChEBI" id="CHEBI:456216"/>
        <dbReference type="EC" id="2.7.11.1"/>
    </reaction>
</comment>
<dbReference type="SUPFAM" id="SSF48371">
    <property type="entry name" value="ARM repeat"/>
    <property type="match status" value="1"/>
</dbReference>
<evidence type="ECO:0000256" key="2">
    <source>
        <dbReference type="ARBA" id="ARBA00009085"/>
    </source>
</evidence>
<dbReference type="CDD" id="cd02659">
    <property type="entry name" value="peptidase_C19C"/>
    <property type="match status" value="1"/>
</dbReference>